<dbReference type="AlphaFoldDB" id="A0AAV7L503"/>
<evidence type="ECO:0000256" key="1">
    <source>
        <dbReference type="SAM" id="MobiDB-lite"/>
    </source>
</evidence>
<dbReference type="Proteomes" id="UP001066276">
    <property type="component" value="Chromosome 12"/>
</dbReference>
<comment type="caution">
    <text evidence="2">The sequence shown here is derived from an EMBL/GenBank/DDBJ whole genome shotgun (WGS) entry which is preliminary data.</text>
</comment>
<sequence>MQASCYSWTEQAFVPLSGTAAGWGCFAYGAEREASARQKEKGGSEWRGEVPALCHQEPRTMLPESGRAGSPEMQTDGA</sequence>
<accession>A0AAV7L503</accession>
<evidence type="ECO:0000313" key="2">
    <source>
        <dbReference type="EMBL" id="KAJ1085495.1"/>
    </source>
</evidence>
<organism evidence="2 3">
    <name type="scientific">Pleurodeles waltl</name>
    <name type="common">Iberian ribbed newt</name>
    <dbReference type="NCBI Taxonomy" id="8319"/>
    <lineage>
        <taxon>Eukaryota</taxon>
        <taxon>Metazoa</taxon>
        <taxon>Chordata</taxon>
        <taxon>Craniata</taxon>
        <taxon>Vertebrata</taxon>
        <taxon>Euteleostomi</taxon>
        <taxon>Amphibia</taxon>
        <taxon>Batrachia</taxon>
        <taxon>Caudata</taxon>
        <taxon>Salamandroidea</taxon>
        <taxon>Salamandridae</taxon>
        <taxon>Pleurodelinae</taxon>
        <taxon>Pleurodeles</taxon>
    </lineage>
</organism>
<evidence type="ECO:0000313" key="3">
    <source>
        <dbReference type="Proteomes" id="UP001066276"/>
    </source>
</evidence>
<proteinExistence type="predicted"/>
<keyword evidence="3" id="KW-1185">Reference proteome</keyword>
<gene>
    <name evidence="2" type="ORF">NDU88_005627</name>
</gene>
<dbReference type="EMBL" id="JANPWB010000016">
    <property type="protein sequence ID" value="KAJ1085495.1"/>
    <property type="molecule type" value="Genomic_DNA"/>
</dbReference>
<name>A0AAV7L503_PLEWA</name>
<reference evidence="2" key="1">
    <citation type="journal article" date="2022" name="bioRxiv">
        <title>Sequencing and chromosome-scale assembly of the giantPleurodeles waltlgenome.</title>
        <authorList>
            <person name="Brown T."/>
            <person name="Elewa A."/>
            <person name="Iarovenko S."/>
            <person name="Subramanian E."/>
            <person name="Araus A.J."/>
            <person name="Petzold A."/>
            <person name="Susuki M."/>
            <person name="Suzuki K.-i.T."/>
            <person name="Hayashi T."/>
            <person name="Toyoda A."/>
            <person name="Oliveira C."/>
            <person name="Osipova E."/>
            <person name="Leigh N.D."/>
            <person name="Simon A."/>
            <person name="Yun M.H."/>
        </authorList>
    </citation>
    <scope>NUCLEOTIDE SEQUENCE</scope>
    <source>
        <strain evidence="2">20211129_DDA</strain>
        <tissue evidence="2">Liver</tissue>
    </source>
</reference>
<feature type="region of interest" description="Disordered" evidence="1">
    <location>
        <begin position="58"/>
        <end position="78"/>
    </location>
</feature>
<protein>
    <submittedName>
        <fullName evidence="2">Uncharacterized protein</fullName>
    </submittedName>
</protein>